<dbReference type="Proteomes" id="UP000000542">
    <property type="component" value="Chromosome 25"/>
</dbReference>
<dbReference type="KEGG" id="lma:LMJF_25_2235"/>
<dbReference type="InterPro" id="IPR013083">
    <property type="entry name" value="Znf_RING/FYVE/PHD"/>
</dbReference>
<sequence>MWCGTPVEAAVLPGEVAHLYSRARQGGILFHLGEDVPTPPPQISSSSFLCLSTCVYACVWLSSKQVWPSELYPRLLRPRALSLLIPSPLLLLLISLPPFSASLLLRASVRAAASIWRRLLPLASHSRTRACTVHASMHVCTSVRCFGVLGRSAETRMDPALAVMSPFQNEARGIDGMLEDAVEEITRPSSMGATSSNNRTSGAADGVSVEPPALAALPLTQCSFCAQSTTTRAVPKDGMYVCTNCLAEQGSRPRLFPLGTFKCCPTSTEAMDGDVVRCAGCYRWYHVHCVGITDSVLRNYATLSTTSWYCPEPACCDRVLRRHLKK</sequence>
<dbReference type="AlphaFoldDB" id="Q4Q9L3"/>
<dbReference type="VEuPathDB" id="TriTrypDB:LMJSD75_250030200"/>
<dbReference type="InParanoid" id="Q4Q9L3"/>
<evidence type="ECO:0000259" key="4">
    <source>
        <dbReference type="Pfam" id="PF00628"/>
    </source>
</evidence>
<evidence type="ECO:0000313" key="6">
    <source>
        <dbReference type="Proteomes" id="UP000000542"/>
    </source>
</evidence>
<dbReference type="HOGENOM" id="CLU_853793_0_0_1"/>
<dbReference type="InterPro" id="IPR011011">
    <property type="entry name" value="Znf_FYVE_PHD"/>
</dbReference>
<dbReference type="GO" id="GO:0008270">
    <property type="term" value="F:zinc ion binding"/>
    <property type="evidence" value="ECO:0007669"/>
    <property type="project" value="UniProtKB-KW"/>
</dbReference>
<dbReference type="RefSeq" id="XP_001683985.1">
    <property type="nucleotide sequence ID" value="XM_001683933.1"/>
</dbReference>
<dbReference type="InterPro" id="IPR019787">
    <property type="entry name" value="Znf_PHD-finger"/>
</dbReference>
<keyword evidence="2" id="KW-0863">Zinc-finger</keyword>
<dbReference type="GeneID" id="5652707"/>
<dbReference type="VEuPathDB" id="TriTrypDB:LmjF.25.2235"/>
<accession>Q4Q9L3</accession>
<keyword evidence="6" id="KW-1185">Reference proteome</keyword>
<gene>
    <name evidence="5" type="ORF">LMJF_25_2235</name>
</gene>
<keyword evidence="1" id="KW-0479">Metal-binding</keyword>
<dbReference type="OMA" id="CTNCLAE"/>
<dbReference type="GO" id="GO:0005654">
    <property type="term" value="C:nucleoplasm"/>
    <property type="evidence" value="ECO:0000266"/>
    <property type="project" value="GeneDB"/>
</dbReference>
<reference evidence="5 6" key="2">
    <citation type="journal article" date="2011" name="Genome Res.">
        <title>Chromosome and gene copy number variation allow major structural change between species and strains of Leishmania.</title>
        <authorList>
            <person name="Rogers M.B."/>
            <person name="Hilley J.D."/>
            <person name="Dickens N.J."/>
            <person name="Wilkes J."/>
            <person name="Bates P.A."/>
            <person name="Depledge D.P."/>
            <person name="Harris D."/>
            <person name="Her Y."/>
            <person name="Herzyk P."/>
            <person name="Imamura H."/>
            <person name="Otto T.D."/>
            <person name="Sanders M."/>
            <person name="Seeger K."/>
            <person name="Dujardin J.C."/>
            <person name="Berriman M."/>
            <person name="Smith D.F."/>
            <person name="Hertz-Fowler C."/>
            <person name="Mottram J.C."/>
        </authorList>
    </citation>
    <scope>NUCLEOTIDE SEQUENCE [LARGE SCALE GENOMIC DNA]</scope>
    <source>
        <strain evidence="6">MHOM/IL/81/Friedlin</strain>
    </source>
</reference>
<evidence type="ECO:0000313" key="5">
    <source>
        <dbReference type="EMBL" id="CAJ05590.1"/>
    </source>
</evidence>
<dbReference type="VEuPathDB" id="TriTrypDB:LMJFC_250033500"/>
<organism evidence="5 6">
    <name type="scientific">Leishmania major</name>
    <dbReference type="NCBI Taxonomy" id="5664"/>
    <lineage>
        <taxon>Eukaryota</taxon>
        <taxon>Discoba</taxon>
        <taxon>Euglenozoa</taxon>
        <taxon>Kinetoplastea</taxon>
        <taxon>Metakinetoplastina</taxon>
        <taxon>Trypanosomatida</taxon>
        <taxon>Trypanosomatidae</taxon>
        <taxon>Leishmaniinae</taxon>
        <taxon>Leishmania</taxon>
    </lineage>
</organism>
<protein>
    <recommendedName>
        <fullName evidence="4">PHD-type domain-containing protein</fullName>
    </recommendedName>
</protein>
<reference evidence="5 6" key="1">
    <citation type="journal article" date="2005" name="Science">
        <title>The genome of the kinetoplastid parasite, Leishmania major.</title>
        <authorList>
            <person name="Ivens A.C."/>
            <person name="Peacock C.S."/>
            <person name="Worthey E.A."/>
            <person name="Murphy L."/>
            <person name="Aggarwal G."/>
            <person name="Berriman M."/>
            <person name="Sisk E."/>
            <person name="Rajandream M.A."/>
            <person name="Adlem E."/>
            <person name="Aert R."/>
            <person name="Anupama A."/>
            <person name="Apostolou Z."/>
            <person name="Attipoe P."/>
            <person name="Bason N."/>
            <person name="Bauser C."/>
            <person name="Beck A."/>
            <person name="Beverley S.M."/>
            <person name="Bianchettin G."/>
            <person name="Borzym K."/>
            <person name="Bothe G."/>
            <person name="Bruschi C.V."/>
            <person name="Collins M."/>
            <person name="Cadag E."/>
            <person name="Ciarloni L."/>
            <person name="Clayton C."/>
            <person name="Coulson R.M."/>
            <person name="Cronin A."/>
            <person name="Cruz A.K."/>
            <person name="Davies R.M."/>
            <person name="De Gaudenzi J."/>
            <person name="Dobson D.E."/>
            <person name="Duesterhoeft A."/>
            <person name="Fazelina G."/>
            <person name="Fosker N."/>
            <person name="Frasch A.C."/>
            <person name="Fraser A."/>
            <person name="Fuchs M."/>
            <person name="Gabel C."/>
            <person name="Goble A."/>
            <person name="Goffeau A."/>
            <person name="Harris D."/>
            <person name="Hertz-Fowler C."/>
            <person name="Hilbert H."/>
            <person name="Horn D."/>
            <person name="Huang Y."/>
            <person name="Klages S."/>
            <person name="Knights A."/>
            <person name="Kube M."/>
            <person name="Larke N."/>
            <person name="Litvin L."/>
            <person name="Lord A."/>
            <person name="Louie T."/>
            <person name="Marra M."/>
            <person name="Masuy D."/>
            <person name="Matthews K."/>
            <person name="Michaeli S."/>
            <person name="Mottram J.C."/>
            <person name="Muller-Auer S."/>
            <person name="Munden H."/>
            <person name="Nelson S."/>
            <person name="Norbertczak H."/>
            <person name="Oliver K."/>
            <person name="O'neil S."/>
            <person name="Pentony M."/>
            <person name="Pohl T.M."/>
            <person name="Price C."/>
            <person name="Purnelle B."/>
            <person name="Quail M.A."/>
            <person name="Rabbinowitsch E."/>
            <person name="Reinhardt R."/>
            <person name="Rieger M."/>
            <person name="Rinta J."/>
            <person name="Robben J."/>
            <person name="Robertson L."/>
            <person name="Ruiz J.C."/>
            <person name="Rutter S."/>
            <person name="Saunders D."/>
            <person name="Schafer M."/>
            <person name="Schein J."/>
            <person name="Schwartz D.C."/>
            <person name="Seeger K."/>
            <person name="Seyler A."/>
            <person name="Sharp S."/>
            <person name="Shin H."/>
            <person name="Sivam D."/>
            <person name="Squares R."/>
            <person name="Squares S."/>
            <person name="Tosato V."/>
            <person name="Vogt C."/>
            <person name="Volckaert G."/>
            <person name="Wambutt R."/>
            <person name="Warren T."/>
            <person name="Wedler H."/>
            <person name="Woodward J."/>
            <person name="Zhou S."/>
            <person name="Zimmermann W."/>
            <person name="Smith D.F."/>
            <person name="Blackwell J.M."/>
            <person name="Stuart K.D."/>
            <person name="Barrell B."/>
            <person name="Myler P.J."/>
        </authorList>
    </citation>
    <scope>NUCLEOTIDE SEQUENCE [LARGE SCALE GENOMIC DNA]</scope>
    <source>
        <strain evidence="6">MHOM/IL/81/Friedlin</strain>
    </source>
</reference>
<evidence type="ECO:0000256" key="1">
    <source>
        <dbReference type="ARBA" id="ARBA00022723"/>
    </source>
</evidence>
<evidence type="ECO:0000256" key="3">
    <source>
        <dbReference type="ARBA" id="ARBA00022833"/>
    </source>
</evidence>
<dbReference type="SUPFAM" id="SSF57903">
    <property type="entry name" value="FYVE/PHD zinc finger"/>
    <property type="match status" value="1"/>
</dbReference>
<dbReference type="Gene3D" id="3.30.40.10">
    <property type="entry name" value="Zinc/RING finger domain, C3HC4 (zinc finger)"/>
    <property type="match status" value="1"/>
</dbReference>
<dbReference type="VEuPathDB" id="TriTrypDB:LMJLV39_250030000"/>
<dbReference type="eggNOG" id="ENOG502S3ZR">
    <property type="taxonomic scope" value="Eukaryota"/>
</dbReference>
<keyword evidence="3" id="KW-0862">Zinc</keyword>
<dbReference type="Pfam" id="PF00628">
    <property type="entry name" value="PHD"/>
    <property type="match status" value="1"/>
</dbReference>
<dbReference type="EMBL" id="FR796421">
    <property type="protein sequence ID" value="CAJ05590.1"/>
    <property type="molecule type" value="Genomic_DNA"/>
</dbReference>
<feature type="domain" description="PHD-type" evidence="4">
    <location>
        <begin position="264"/>
        <end position="312"/>
    </location>
</feature>
<evidence type="ECO:0000256" key="2">
    <source>
        <dbReference type="ARBA" id="ARBA00022771"/>
    </source>
</evidence>
<name>Q4Q9L3_LEIMA</name>
<proteinExistence type="predicted"/>